<proteinExistence type="predicted"/>
<reference evidence="3" key="1">
    <citation type="submission" date="2011-11" db="EMBL/GenBank/DDBJ databases">
        <title>Complete sequence of Desulfosporosinus orientis DSM 765.</title>
        <authorList>
            <person name="Lucas S."/>
            <person name="Han J."/>
            <person name="Lapidus A."/>
            <person name="Cheng J.-F."/>
            <person name="Goodwin L."/>
            <person name="Pitluck S."/>
            <person name="Peters L."/>
            <person name="Ovchinnikova G."/>
            <person name="Teshima H."/>
            <person name="Detter J.C."/>
            <person name="Han C."/>
            <person name="Tapia R."/>
            <person name="Land M."/>
            <person name="Hauser L."/>
            <person name="Kyrpides N."/>
            <person name="Ivanova N."/>
            <person name="Pagani I."/>
            <person name="Pester M."/>
            <person name="Spring S."/>
            <person name="Ollivier B."/>
            <person name="Rattei T."/>
            <person name="Klenk H.-P."/>
            <person name="Wagner M."/>
            <person name="Loy A."/>
            <person name="Woyke T."/>
        </authorList>
    </citation>
    <scope>NUCLEOTIDE SEQUENCE [LARGE SCALE GENOMIC DNA]</scope>
    <source>
        <strain evidence="3">ATCC 19365 / DSM 765 / NCIMB 8382 / VKM B-1628</strain>
    </source>
</reference>
<evidence type="ECO:0000313" key="3">
    <source>
        <dbReference type="Proteomes" id="UP000006346"/>
    </source>
</evidence>
<dbReference type="EMBL" id="CP003108">
    <property type="protein sequence ID" value="AET69140.1"/>
    <property type="molecule type" value="Genomic_DNA"/>
</dbReference>
<dbReference type="RefSeq" id="WP_014185948.1">
    <property type="nucleotide sequence ID" value="NC_016584.1"/>
</dbReference>
<feature type="compositionally biased region" description="Basic and acidic residues" evidence="1">
    <location>
        <begin position="29"/>
        <end position="38"/>
    </location>
</feature>
<dbReference type="Proteomes" id="UP000006346">
    <property type="component" value="Chromosome"/>
</dbReference>
<evidence type="ECO:0000313" key="2">
    <source>
        <dbReference type="EMBL" id="AET69140.1"/>
    </source>
</evidence>
<dbReference type="PATRIC" id="fig|768706.3.peg.3698"/>
<name>G7WIR6_DESOD</name>
<reference evidence="2 3" key="2">
    <citation type="journal article" date="2012" name="J. Bacteriol.">
        <title>Complete genome sequences of Desulfosporosinus orientis DSM765T, Desulfosporosinus youngiae DSM17734T, Desulfosporosinus meridiei DSM13257T, and Desulfosporosinus acidiphilus DSM22704T.</title>
        <authorList>
            <person name="Pester M."/>
            <person name="Brambilla E."/>
            <person name="Alazard D."/>
            <person name="Rattei T."/>
            <person name="Weinmaier T."/>
            <person name="Han J."/>
            <person name="Lucas S."/>
            <person name="Lapidus A."/>
            <person name="Cheng J.F."/>
            <person name="Goodwin L."/>
            <person name="Pitluck S."/>
            <person name="Peters L."/>
            <person name="Ovchinnikova G."/>
            <person name="Teshima H."/>
            <person name="Detter J.C."/>
            <person name="Han C.S."/>
            <person name="Tapia R."/>
            <person name="Land M.L."/>
            <person name="Hauser L."/>
            <person name="Kyrpides N.C."/>
            <person name="Ivanova N.N."/>
            <person name="Pagani I."/>
            <person name="Huntmann M."/>
            <person name="Wei C.L."/>
            <person name="Davenport K.W."/>
            <person name="Daligault H."/>
            <person name="Chain P.S."/>
            <person name="Chen A."/>
            <person name="Mavromatis K."/>
            <person name="Markowitz V."/>
            <person name="Szeto E."/>
            <person name="Mikhailova N."/>
            <person name="Pati A."/>
            <person name="Wagner M."/>
            <person name="Woyke T."/>
            <person name="Ollivier B."/>
            <person name="Klenk H.P."/>
            <person name="Spring S."/>
            <person name="Loy A."/>
        </authorList>
    </citation>
    <scope>NUCLEOTIDE SEQUENCE [LARGE SCALE GENOMIC DNA]</scope>
    <source>
        <strain evidence="3">ATCC 19365 / DSM 765 / NCIMB 8382 / VKM B-1628</strain>
    </source>
</reference>
<feature type="region of interest" description="Disordered" evidence="1">
    <location>
        <begin position="25"/>
        <end position="48"/>
    </location>
</feature>
<gene>
    <name evidence="2" type="ordered locus">Desor_3662</name>
</gene>
<sequence length="48" mass="5333">MTAQEKCIIETILADIGLEPLFVGDNDSDSNKAPDRIAKVTNKKRIPY</sequence>
<keyword evidence="3" id="KW-1185">Reference proteome</keyword>
<evidence type="ECO:0000256" key="1">
    <source>
        <dbReference type="SAM" id="MobiDB-lite"/>
    </source>
</evidence>
<organism evidence="2 3">
    <name type="scientific">Desulfosporosinus orientis (strain ATCC 19365 / DSM 765 / NCIMB 8382 / VKM B-1628 / Singapore I)</name>
    <name type="common">Desulfotomaculum orientis</name>
    <dbReference type="NCBI Taxonomy" id="768706"/>
    <lineage>
        <taxon>Bacteria</taxon>
        <taxon>Bacillati</taxon>
        <taxon>Bacillota</taxon>
        <taxon>Clostridia</taxon>
        <taxon>Eubacteriales</taxon>
        <taxon>Desulfitobacteriaceae</taxon>
        <taxon>Desulfosporosinus</taxon>
    </lineage>
</organism>
<protein>
    <submittedName>
        <fullName evidence="2">Uncharacterized protein</fullName>
    </submittedName>
</protein>
<dbReference type="KEGG" id="dor:Desor_3662"/>
<dbReference type="HOGENOM" id="CLU_216279_0_0_9"/>
<dbReference type="AlphaFoldDB" id="G7WIR6"/>
<accession>G7WIR6</accession>